<reference evidence="3 4" key="1">
    <citation type="journal article" date="2016" name="Mol. Biol. Evol.">
        <title>Comparative Genomics of Early-Diverging Mushroom-Forming Fungi Provides Insights into the Origins of Lignocellulose Decay Capabilities.</title>
        <authorList>
            <person name="Nagy L.G."/>
            <person name="Riley R."/>
            <person name="Tritt A."/>
            <person name="Adam C."/>
            <person name="Daum C."/>
            <person name="Floudas D."/>
            <person name="Sun H."/>
            <person name="Yadav J.S."/>
            <person name="Pangilinan J."/>
            <person name="Larsson K.H."/>
            <person name="Matsuura K."/>
            <person name="Barry K."/>
            <person name="Labutti K."/>
            <person name="Kuo R."/>
            <person name="Ohm R.A."/>
            <person name="Bhattacharya S.S."/>
            <person name="Shirouzu T."/>
            <person name="Yoshinaga Y."/>
            <person name="Martin F.M."/>
            <person name="Grigoriev I.V."/>
            <person name="Hibbett D.S."/>
        </authorList>
    </citation>
    <scope>NUCLEOTIDE SEQUENCE [LARGE SCALE GENOMIC DNA]</scope>
    <source>
        <strain evidence="3 4">HHB14362 ss-1</strain>
    </source>
</reference>
<dbReference type="Proteomes" id="UP000076761">
    <property type="component" value="Unassembled WGS sequence"/>
</dbReference>
<name>A0A165TUL5_9AGAM</name>
<dbReference type="CDD" id="cd18186">
    <property type="entry name" value="BTB_POZ_ZBTB_KLHL-like"/>
    <property type="match status" value="1"/>
</dbReference>
<feature type="domain" description="BTB" evidence="2">
    <location>
        <begin position="129"/>
        <end position="197"/>
    </location>
</feature>
<feature type="compositionally biased region" description="Low complexity" evidence="1">
    <location>
        <begin position="39"/>
        <end position="57"/>
    </location>
</feature>
<sequence>MQATPQNMEERFHNWMSIMFRESSPNMDNISPGYILVPSSRSSSSPSEVSSVSASSVTDAAGLDRTSAGEIISSPYDLSANQDTGSGTPDAYRIARNVGIITANETRAPTQESSLGPHLSSAPVPLSEIVFDRKLFRVHRFFFERDSALFRDVIFRDLDKQSHNPVVDLSDCTAVDFERFLGILYPTSFNRHTARTLDEWTSILALSTNWSFDSIRILAIREILPLTSSVDQIVLAHKYGIKEWLLDAYREVCLRNEPLSVEEADRIGAKDTARVAIIREKRIGGKDTLKEMSMSAMVKTESGLEGKKANADGPSRSGTKHPGMRR</sequence>
<evidence type="ECO:0000313" key="3">
    <source>
        <dbReference type="EMBL" id="KZT27202.1"/>
    </source>
</evidence>
<dbReference type="Pfam" id="PF00651">
    <property type="entry name" value="BTB"/>
    <property type="match status" value="1"/>
</dbReference>
<evidence type="ECO:0000256" key="1">
    <source>
        <dbReference type="SAM" id="MobiDB-lite"/>
    </source>
</evidence>
<feature type="region of interest" description="Disordered" evidence="1">
    <location>
        <begin position="296"/>
        <end position="326"/>
    </location>
</feature>
<evidence type="ECO:0000313" key="4">
    <source>
        <dbReference type="Proteomes" id="UP000076761"/>
    </source>
</evidence>
<dbReference type="Gene3D" id="3.30.710.10">
    <property type="entry name" value="Potassium Channel Kv1.1, Chain A"/>
    <property type="match status" value="1"/>
</dbReference>
<dbReference type="AlphaFoldDB" id="A0A165TUL5"/>
<dbReference type="SUPFAM" id="SSF54695">
    <property type="entry name" value="POZ domain"/>
    <property type="match status" value="1"/>
</dbReference>
<organism evidence="3 4">
    <name type="scientific">Neolentinus lepideus HHB14362 ss-1</name>
    <dbReference type="NCBI Taxonomy" id="1314782"/>
    <lineage>
        <taxon>Eukaryota</taxon>
        <taxon>Fungi</taxon>
        <taxon>Dikarya</taxon>
        <taxon>Basidiomycota</taxon>
        <taxon>Agaricomycotina</taxon>
        <taxon>Agaricomycetes</taxon>
        <taxon>Gloeophyllales</taxon>
        <taxon>Gloeophyllaceae</taxon>
        <taxon>Neolentinus</taxon>
    </lineage>
</organism>
<dbReference type="InterPro" id="IPR011333">
    <property type="entry name" value="SKP1/BTB/POZ_sf"/>
</dbReference>
<gene>
    <name evidence="3" type="ORF">NEOLEDRAFT_1240493</name>
</gene>
<proteinExistence type="predicted"/>
<dbReference type="InParanoid" id="A0A165TUL5"/>
<dbReference type="OrthoDB" id="2593747at2759"/>
<evidence type="ECO:0000259" key="2">
    <source>
        <dbReference type="Pfam" id="PF00651"/>
    </source>
</evidence>
<feature type="region of interest" description="Disordered" evidence="1">
    <location>
        <begin position="39"/>
        <end position="59"/>
    </location>
</feature>
<protein>
    <recommendedName>
        <fullName evidence="2">BTB domain-containing protein</fullName>
    </recommendedName>
</protein>
<dbReference type="EMBL" id="KV425563">
    <property type="protein sequence ID" value="KZT27202.1"/>
    <property type="molecule type" value="Genomic_DNA"/>
</dbReference>
<accession>A0A165TUL5</accession>
<keyword evidence="4" id="KW-1185">Reference proteome</keyword>
<dbReference type="STRING" id="1314782.A0A165TUL5"/>
<dbReference type="InterPro" id="IPR000210">
    <property type="entry name" value="BTB/POZ_dom"/>
</dbReference>